<evidence type="ECO:0000313" key="9">
    <source>
        <dbReference type="EMBL" id="OQD79251.1"/>
    </source>
</evidence>
<keyword evidence="10" id="KW-1185">Reference proteome</keyword>
<dbReference type="EMBL" id="MDYN01000056">
    <property type="protein sequence ID" value="OQD79251.1"/>
    <property type="molecule type" value="Genomic_DNA"/>
</dbReference>
<evidence type="ECO:0000256" key="4">
    <source>
        <dbReference type="ARBA" id="ARBA00022723"/>
    </source>
</evidence>
<dbReference type="CDD" id="cd11062">
    <property type="entry name" value="CYP58-like"/>
    <property type="match status" value="1"/>
</dbReference>
<dbReference type="SUPFAM" id="SSF48264">
    <property type="entry name" value="Cytochrome P450"/>
    <property type="match status" value="1"/>
</dbReference>
<feature type="binding site" description="axial binding residue" evidence="8">
    <location>
        <position position="369"/>
    </location>
    <ligand>
        <name>heme</name>
        <dbReference type="ChEBI" id="CHEBI:30413"/>
    </ligand>
    <ligandPart>
        <name>Fe</name>
        <dbReference type="ChEBI" id="CHEBI:18248"/>
    </ligandPart>
</feature>
<dbReference type="STRING" id="416450.A0A1V6PQQ7"/>
<gene>
    <name evidence="9" type="ORF">PENANT_c056G11126</name>
</gene>
<accession>A0A1V6PQQ7</accession>
<dbReference type="GO" id="GO:0005506">
    <property type="term" value="F:iron ion binding"/>
    <property type="evidence" value="ECO:0007669"/>
    <property type="project" value="InterPro"/>
</dbReference>
<dbReference type="PRINTS" id="PR00463">
    <property type="entry name" value="EP450I"/>
</dbReference>
<protein>
    <recommendedName>
        <fullName evidence="11">Cytochrome P450</fullName>
    </recommendedName>
</protein>
<evidence type="ECO:0000256" key="6">
    <source>
        <dbReference type="ARBA" id="ARBA00023004"/>
    </source>
</evidence>
<evidence type="ECO:0000256" key="3">
    <source>
        <dbReference type="ARBA" id="ARBA00022617"/>
    </source>
</evidence>
<dbReference type="GO" id="GO:0043386">
    <property type="term" value="P:mycotoxin biosynthetic process"/>
    <property type="evidence" value="ECO:0007669"/>
    <property type="project" value="UniProtKB-ARBA"/>
</dbReference>
<dbReference type="GO" id="GO:0004497">
    <property type="term" value="F:monooxygenase activity"/>
    <property type="evidence" value="ECO:0007669"/>
    <property type="project" value="UniProtKB-KW"/>
</dbReference>
<evidence type="ECO:0008006" key="11">
    <source>
        <dbReference type="Google" id="ProtNLM"/>
    </source>
</evidence>
<evidence type="ECO:0000256" key="2">
    <source>
        <dbReference type="ARBA" id="ARBA00010617"/>
    </source>
</evidence>
<dbReference type="PANTHER" id="PTHR24305">
    <property type="entry name" value="CYTOCHROME P450"/>
    <property type="match status" value="1"/>
</dbReference>
<dbReference type="PRINTS" id="PR00385">
    <property type="entry name" value="P450"/>
</dbReference>
<evidence type="ECO:0000256" key="1">
    <source>
        <dbReference type="ARBA" id="ARBA00001971"/>
    </source>
</evidence>
<evidence type="ECO:0000313" key="10">
    <source>
        <dbReference type="Proteomes" id="UP000191672"/>
    </source>
</evidence>
<dbReference type="GO" id="GO:0016705">
    <property type="term" value="F:oxidoreductase activity, acting on paired donors, with incorporation or reduction of molecular oxygen"/>
    <property type="evidence" value="ECO:0007669"/>
    <property type="project" value="InterPro"/>
</dbReference>
<comment type="caution">
    <text evidence="9">The sequence shown here is derived from an EMBL/GenBank/DDBJ whole genome shotgun (WGS) entry which is preliminary data.</text>
</comment>
<keyword evidence="5" id="KW-0560">Oxidoreductase</keyword>
<comment type="cofactor">
    <cofactor evidence="1 8">
        <name>heme</name>
        <dbReference type="ChEBI" id="CHEBI:30413"/>
    </cofactor>
</comment>
<dbReference type="AlphaFoldDB" id="A0A1V6PQQ7"/>
<reference evidence="10" key="1">
    <citation type="journal article" date="2017" name="Nat. Microbiol.">
        <title>Global analysis of biosynthetic gene clusters reveals vast potential of secondary metabolite production in Penicillium species.</title>
        <authorList>
            <person name="Nielsen J.C."/>
            <person name="Grijseels S."/>
            <person name="Prigent S."/>
            <person name="Ji B."/>
            <person name="Dainat J."/>
            <person name="Nielsen K.F."/>
            <person name="Frisvad J.C."/>
            <person name="Workman M."/>
            <person name="Nielsen J."/>
        </authorList>
    </citation>
    <scope>NUCLEOTIDE SEQUENCE [LARGE SCALE GENOMIC DNA]</scope>
    <source>
        <strain evidence="10">IBT 31811</strain>
    </source>
</reference>
<keyword evidence="7" id="KW-0503">Monooxygenase</keyword>
<keyword evidence="6 8" id="KW-0408">Iron</keyword>
<dbReference type="Pfam" id="PF00067">
    <property type="entry name" value="p450"/>
    <property type="match status" value="1"/>
</dbReference>
<evidence type="ECO:0000256" key="5">
    <source>
        <dbReference type="ARBA" id="ARBA00023002"/>
    </source>
</evidence>
<evidence type="ECO:0000256" key="8">
    <source>
        <dbReference type="PIRSR" id="PIRSR602401-1"/>
    </source>
</evidence>
<keyword evidence="3 8" id="KW-0349">Heme</keyword>
<evidence type="ECO:0000256" key="7">
    <source>
        <dbReference type="ARBA" id="ARBA00023033"/>
    </source>
</evidence>
<dbReference type="Proteomes" id="UP000191672">
    <property type="component" value="Unassembled WGS sequence"/>
</dbReference>
<proteinExistence type="inferred from homology"/>
<dbReference type="InterPro" id="IPR036396">
    <property type="entry name" value="Cyt_P450_sf"/>
</dbReference>
<keyword evidence="4 8" id="KW-0479">Metal-binding</keyword>
<dbReference type="Gene3D" id="1.10.630.10">
    <property type="entry name" value="Cytochrome P450"/>
    <property type="match status" value="1"/>
</dbReference>
<dbReference type="InterPro" id="IPR002401">
    <property type="entry name" value="Cyt_P450_E_grp-I"/>
</dbReference>
<name>A0A1V6PQQ7_9EURO</name>
<dbReference type="PANTHER" id="PTHR24305:SF157">
    <property type="entry name" value="N-ACETYLTRYPTOPHAN 6-HYDROXYLASE IVOC-RELATED"/>
    <property type="match status" value="1"/>
</dbReference>
<dbReference type="InterPro" id="IPR050121">
    <property type="entry name" value="Cytochrome_P450_monoxygenase"/>
</dbReference>
<dbReference type="GO" id="GO:0020037">
    <property type="term" value="F:heme binding"/>
    <property type="evidence" value="ECO:0007669"/>
    <property type="project" value="InterPro"/>
</dbReference>
<sequence>MTAITSLYELYYNVVCDGRFIFRIEKMHKKYDPDFYDEIYTSSVRKRDKEPTFVPTFGVPYAAVATVKHDVHRYRRSLLYEFFSRRSVSRLSPVIEERVGKLMSRLVEFHVGGEVVDLCGAFGALTSDVITFCCYGKSWGFLEDPDFRSDIRTAANDFAGVPPQVMAVLMPGKSALFEFQRSIFEHFSAVVAGQRITLTGGGGITIIKRLTSEAIPPSERTLSRLQDEGFTLIVAGTETTMRSFAFAANYIFQGYMVRERLRAELRQVLPTPTSTATWEELEKLPYLTAVDNESLRLSNAAVIRLPRVAPNEYEPSLQTPMSTSIYFVHHNPVISPDPHNFNPERWFKASEDFNLRKYLVPFTKGSRKCVGVNLVIMEIYLTVATYVRRFVLEIQSVDPGNIRVARDRVVGFPETGTLQICAKVKSTIQF</sequence>
<comment type="similarity">
    <text evidence="2">Belongs to the cytochrome P450 family.</text>
</comment>
<dbReference type="InterPro" id="IPR001128">
    <property type="entry name" value="Cyt_P450"/>
</dbReference>
<organism evidence="9 10">
    <name type="scientific">Penicillium antarcticum</name>
    <dbReference type="NCBI Taxonomy" id="416450"/>
    <lineage>
        <taxon>Eukaryota</taxon>
        <taxon>Fungi</taxon>
        <taxon>Dikarya</taxon>
        <taxon>Ascomycota</taxon>
        <taxon>Pezizomycotina</taxon>
        <taxon>Eurotiomycetes</taxon>
        <taxon>Eurotiomycetidae</taxon>
        <taxon>Eurotiales</taxon>
        <taxon>Aspergillaceae</taxon>
        <taxon>Penicillium</taxon>
    </lineage>
</organism>